<feature type="transmembrane region" description="Helical" evidence="1">
    <location>
        <begin position="95"/>
        <end position="122"/>
    </location>
</feature>
<evidence type="ECO:0000256" key="1">
    <source>
        <dbReference type="SAM" id="Phobius"/>
    </source>
</evidence>
<accession>A0A075R1C8</accession>
<dbReference type="Pfam" id="PF13413">
    <property type="entry name" value="HTH_25"/>
    <property type="match status" value="1"/>
</dbReference>
<gene>
    <name evidence="2" type="ORF">BRLA_c009000</name>
</gene>
<evidence type="ECO:0000313" key="2">
    <source>
        <dbReference type="EMBL" id="AIG25241.1"/>
    </source>
</evidence>
<dbReference type="PANTHER" id="PTHR34475:SF1">
    <property type="entry name" value="CYTOSKELETON PROTEIN RODZ"/>
    <property type="match status" value="1"/>
</dbReference>
<keyword evidence="3" id="KW-1185">Reference proteome</keyword>
<dbReference type="HOGENOM" id="CLU_1894197_0_0_9"/>
<protein>
    <submittedName>
        <fullName evidence="2">Helix-turn-helix domain protein</fullName>
    </submittedName>
</protein>
<dbReference type="GO" id="GO:0003677">
    <property type="term" value="F:DNA binding"/>
    <property type="evidence" value="ECO:0007669"/>
    <property type="project" value="InterPro"/>
</dbReference>
<dbReference type="eggNOG" id="COG1426">
    <property type="taxonomic scope" value="Bacteria"/>
</dbReference>
<dbReference type="InterPro" id="IPR010982">
    <property type="entry name" value="Lambda_DNA-bd_dom_sf"/>
</dbReference>
<dbReference type="EMBL" id="CP007806">
    <property type="protein sequence ID" value="AIG25241.1"/>
    <property type="molecule type" value="Genomic_DNA"/>
</dbReference>
<dbReference type="AlphaFoldDB" id="A0A075R1C8"/>
<reference evidence="2 3" key="1">
    <citation type="journal article" date="2011" name="J. Bacteriol.">
        <title>Genome sequence of Brevibacillus laterosporus LMG 15441, a pathogen of invertebrates.</title>
        <authorList>
            <person name="Djukic M."/>
            <person name="Poehlein A."/>
            <person name="Thurmer A."/>
            <person name="Daniel R."/>
        </authorList>
    </citation>
    <scope>NUCLEOTIDE SEQUENCE [LARGE SCALE GENOMIC DNA]</scope>
    <source>
        <strain evidence="2 3">LMG 15441</strain>
    </source>
</reference>
<dbReference type="KEGG" id="blr:BRLA_c009000"/>
<name>A0A075R1C8_BRELA</name>
<keyword evidence="1" id="KW-0472">Membrane</keyword>
<dbReference type="RefSeq" id="WP_003335252.1">
    <property type="nucleotide sequence ID" value="NZ_CP007806.1"/>
</dbReference>
<sequence length="124" mass="14186">MERIGFVMKEARISKGISLTDIHQKTNIPLSYLEAIEQEEFSKIPHQVYVQGFVKSYASVLKLDVSAYMDQLPKPEPSAPPNYITHQRKWKLGSFFFSGTGFCQLLVVIFMLFIAGVTYLGFRM</sequence>
<dbReference type="Proteomes" id="UP000005850">
    <property type="component" value="Chromosome"/>
</dbReference>
<dbReference type="STRING" id="1042163.BRLA_c009000"/>
<evidence type="ECO:0000313" key="3">
    <source>
        <dbReference type="Proteomes" id="UP000005850"/>
    </source>
</evidence>
<proteinExistence type="predicted"/>
<keyword evidence="1" id="KW-0812">Transmembrane</keyword>
<organism evidence="2 3">
    <name type="scientific">Brevibacillus laterosporus LMG 15441</name>
    <dbReference type="NCBI Taxonomy" id="1042163"/>
    <lineage>
        <taxon>Bacteria</taxon>
        <taxon>Bacillati</taxon>
        <taxon>Bacillota</taxon>
        <taxon>Bacilli</taxon>
        <taxon>Bacillales</taxon>
        <taxon>Paenibacillaceae</taxon>
        <taxon>Brevibacillus</taxon>
    </lineage>
</organism>
<dbReference type="PANTHER" id="PTHR34475">
    <property type="match status" value="1"/>
</dbReference>
<dbReference type="InterPro" id="IPR050400">
    <property type="entry name" value="Bact_Cytoskel_RodZ"/>
</dbReference>
<dbReference type="Gene3D" id="1.10.260.40">
    <property type="entry name" value="lambda repressor-like DNA-binding domains"/>
    <property type="match status" value="1"/>
</dbReference>
<keyword evidence="1" id="KW-1133">Transmembrane helix</keyword>
<dbReference type="SUPFAM" id="SSF47413">
    <property type="entry name" value="lambda repressor-like DNA-binding domains"/>
    <property type="match status" value="1"/>
</dbReference>